<feature type="transmembrane region" description="Helical" evidence="1">
    <location>
        <begin position="17"/>
        <end position="38"/>
    </location>
</feature>
<protein>
    <submittedName>
        <fullName evidence="2">Uncharacterized protein</fullName>
    </submittedName>
</protein>
<keyword evidence="1" id="KW-1133">Transmembrane helix</keyword>
<reference evidence="2" key="1">
    <citation type="submission" date="2019-06" db="EMBL/GenBank/DDBJ databases">
        <title>Pseudomonas-derived Butenolides : (Bio)synthesis of Styrolides.</title>
        <authorList>
            <person name="Klapper M."/>
            <person name="Chowdhury S."/>
            <person name="Stallforth P."/>
        </authorList>
    </citation>
    <scope>NUCLEOTIDE SEQUENCE [LARGE SCALE GENOMIC DNA]</scope>
    <source>
        <strain evidence="2">EC-S101</strain>
    </source>
</reference>
<keyword evidence="1" id="KW-0472">Membrane</keyword>
<evidence type="ECO:0000256" key="1">
    <source>
        <dbReference type="SAM" id="Phobius"/>
    </source>
</evidence>
<organism evidence="2 3">
    <name type="scientific">Pseudomonas jessenii</name>
    <dbReference type="NCBI Taxonomy" id="77298"/>
    <lineage>
        <taxon>Bacteria</taxon>
        <taxon>Pseudomonadati</taxon>
        <taxon>Pseudomonadota</taxon>
        <taxon>Gammaproteobacteria</taxon>
        <taxon>Pseudomonadales</taxon>
        <taxon>Pseudomonadaceae</taxon>
        <taxon>Pseudomonas</taxon>
    </lineage>
</organism>
<comment type="caution">
    <text evidence="2">The sequence shown here is derived from an EMBL/GenBank/DDBJ whole genome shotgun (WGS) entry which is preliminary data.</text>
</comment>
<keyword evidence="3" id="KW-1185">Reference proteome</keyword>
<name>A0A5C4KYN7_PSEJE</name>
<keyword evidence="1" id="KW-0812">Transmembrane</keyword>
<evidence type="ECO:0000313" key="2">
    <source>
        <dbReference type="EMBL" id="TNB95105.1"/>
    </source>
</evidence>
<proteinExistence type="predicted"/>
<sequence>MSEKKVDTASMHTNTTYILGFGSAVGLIIAMVSGLQVFSNFKIVDTQAYVSMHEVEEKYYSKEFVGAHYLGKVEVSDNYIKKSEIDKNYISLSKVGSDFVPIDKFDAQQKENRALLEVLNGIQSPFKPIVKMLSSNGQWNNEQLGLSISVRRVSPLSDGATVYASFLLALPDSPLHEESFYSSDISRCKWTFRKNGRDFELKIDRFDPLTFSVKEV</sequence>
<evidence type="ECO:0000313" key="3">
    <source>
        <dbReference type="Proteomes" id="UP000306272"/>
    </source>
</evidence>
<dbReference type="RefSeq" id="WP_139054724.1">
    <property type="nucleotide sequence ID" value="NZ_VDDB01000012.1"/>
</dbReference>
<accession>A0A5C4KYN7</accession>
<gene>
    <name evidence="2" type="ORF">FHG55_14175</name>
</gene>
<dbReference type="Proteomes" id="UP000306272">
    <property type="component" value="Unassembled WGS sequence"/>
</dbReference>
<dbReference type="AlphaFoldDB" id="A0A5C4KYN7"/>
<dbReference type="EMBL" id="VDDB01000012">
    <property type="protein sequence ID" value="TNB95105.1"/>
    <property type="molecule type" value="Genomic_DNA"/>
</dbReference>